<proteinExistence type="predicted"/>
<keyword evidence="3" id="KW-1185">Reference proteome</keyword>
<feature type="transmembrane region" description="Helical" evidence="1">
    <location>
        <begin position="14"/>
        <end position="36"/>
    </location>
</feature>
<accession>A0ABM7XXJ8</accession>
<protein>
    <recommendedName>
        <fullName evidence="4">Potassium channel domain-containing protein</fullName>
    </recommendedName>
</protein>
<dbReference type="RefSeq" id="WP_244457520.1">
    <property type="nucleotide sequence ID" value="NZ_AP025637.1"/>
</dbReference>
<keyword evidence="1" id="KW-1133">Transmembrane helix</keyword>
<evidence type="ECO:0008006" key="4">
    <source>
        <dbReference type="Google" id="ProtNLM"/>
    </source>
</evidence>
<feature type="transmembrane region" description="Helical" evidence="1">
    <location>
        <begin position="57"/>
        <end position="86"/>
    </location>
</feature>
<reference evidence="2 3" key="1">
    <citation type="journal article" date="2016" name="Microbes Environ.">
        <title>Phylogenetically diverse aerobic anoxygenic phototrophic bacteria isolated from epilithic biofilms in Tama river, Japan.</title>
        <authorList>
            <person name="Hirose S."/>
            <person name="Matsuura K."/>
            <person name="Haruta S."/>
        </authorList>
    </citation>
    <scope>NUCLEOTIDE SEQUENCE [LARGE SCALE GENOMIC DNA]</scope>
    <source>
        <strain evidence="2 3">S08</strain>
    </source>
</reference>
<sequence length="152" mass="16671">MNTITDVGTWASSWIWGVPLIVTSVVVHVLGLVMIRSGFARFFTRRPPSRGEHLMRFAAATGTAVLLITILHVLQAVVWAFAYVALDALPSPRIAMLYSLNAMTAYGHITDFLAPHWQLLGALQALNGLILFGLSTAFLYGMIEFGSPARQR</sequence>
<feature type="transmembrane region" description="Helical" evidence="1">
    <location>
        <begin position="122"/>
        <end position="143"/>
    </location>
</feature>
<dbReference type="Proteomes" id="UP000831327">
    <property type="component" value="Chromosome"/>
</dbReference>
<name>A0ABM7XXJ8_9PROT</name>
<gene>
    <name evidence="2" type="ORF">Rmf_01040</name>
</gene>
<keyword evidence="1" id="KW-0472">Membrane</keyword>
<evidence type="ECO:0000313" key="2">
    <source>
        <dbReference type="EMBL" id="BDG70175.1"/>
    </source>
</evidence>
<keyword evidence="1" id="KW-0812">Transmembrane</keyword>
<evidence type="ECO:0000256" key="1">
    <source>
        <dbReference type="SAM" id="Phobius"/>
    </source>
</evidence>
<evidence type="ECO:0000313" key="3">
    <source>
        <dbReference type="Proteomes" id="UP000831327"/>
    </source>
</evidence>
<dbReference type="EMBL" id="AP025637">
    <property type="protein sequence ID" value="BDG70175.1"/>
    <property type="molecule type" value="Genomic_DNA"/>
</dbReference>
<organism evidence="2 3">
    <name type="scientific">Roseomonas fluvialis</name>
    <dbReference type="NCBI Taxonomy" id="1750527"/>
    <lineage>
        <taxon>Bacteria</taxon>
        <taxon>Pseudomonadati</taxon>
        <taxon>Pseudomonadota</taxon>
        <taxon>Alphaproteobacteria</taxon>
        <taxon>Acetobacterales</taxon>
        <taxon>Roseomonadaceae</taxon>
        <taxon>Roseomonas</taxon>
    </lineage>
</organism>